<dbReference type="Proteomes" id="UP000474630">
    <property type="component" value="Chromosome"/>
</dbReference>
<dbReference type="PANTHER" id="PTHR47505:SF1">
    <property type="entry name" value="DNA UTILIZATION PROTEIN YHGH"/>
    <property type="match status" value="1"/>
</dbReference>
<evidence type="ECO:0000259" key="3">
    <source>
        <dbReference type="Pfam" id="PF18912"/>
    </source>
</evidence>
<dbReference type="PANTHER" id="PTHR47505">
    <property type="entry name" value="DNA UTILIZATION PROTEIN YHGH"/>
    <property type="match status" value="1"/>
</dbReference>
<name>A0A6C0R979_9BACT</name>
<dbReference type="InterPro" id="IPR029057">
    <property type="entry name" value="PRTase-like"/>
</dbReference>
<sequence length="244" mass="28088">MVEYIILYLSVMNRLKQNISDFLGLFFPELCVACGKRLVSQEKYVCFDCWQDLPATNFHFKQENKVAQLFWGRVDIVAATAFFSYKRGSRYQQLIHFVKYKGLKELGSETGKKFGYQLLESPGFAEIDVIMPVPLHPRKEKKRGFNQSEWIASGIAEVLKKPVDTNTLYRRVFTSTQTKRNRYERWQNVENVFGLNHPKQIENKHVLLIDDVVTTGATLEACAIHLLKQPGTKVSIATLAYADI</sequence>
<comment type="similarity">
    <text evidence="1">Belongs to the ComF/GntX family.</text>
</comment>
<keyword evidence="5" id="KW-1185">Reference proteome</keyword>
<dbReference type="CDD" id="cd06223">
    <property type="entry name" value="PRTases_typeI"/>
    <property type="match status" value="1"/>
</dbReference>
<reference evidence="4 5" key="1">
    <citation type="submission" date="2020-02" db="EMBL/GenBank/DDBJ databases">
        <title>Genome sequencing for Draconibacterium sp. strain M1.</title>
        <authorList>
            <person name="Park S.-J."/>
        </authorList>
    </citation>
    <scope>NUCLEOTIDE SEQUENCE [LARGE SCALE GENOMIC DNA]</scope>
    <source>
        <strain evidence="4 5">M1</strain>
    </source>
</reference>
<dbReference type="KEGG" id="drc:G0Q07_02945"/>
<dbReference type="AlphaFoldDB" id="A0A6C0R979"/>
<feature type="domain" description="Double zinc ribbon" evidence="3">
    <location>
        <begin position="23"/>
        <end position="54"/>
    </location>
</feature>
<dbReference type="InterPro" id="IPR051910">
    <property type="entry name" value="ComF/GntX_DNA_util-trans"/>
</dbReference>
<dbReference type="Pfam" id="PF00156">
    <property type="entry name" value="Pribosyltran"/>
    <property type="match status" value="1"/>
</dbReference>
<proteinExistence type="inferred from homology"/>
<organism evidence="4 5">
    <name type="scientific">Draconibacterium halophilum</name>
    <dbReference type="NCBI Taxonomy" id="2706887"/>
    <lineage>
        <taxon>Bacteria</taxon>
        <taxon>Pseudomonadati</taxon>
        <taxon>Bacteroidota</taxon>
        <taxon>Bacteroidia</taxon>
        <taxon>Marinilabiliales</taxon>
        <taxon>Prolixibacteraceae</taxon>
        <taxon>Draconibacterium</taxon>
    </lineage>
</organism>
<dbReference type="InterPro" id="IPR044005">
    <property type="entry name" value="DZR_2"/>
</dbReference>
<dbReference type="Gene3D" id="3.40.50.2020">
    <property type="match status" value="1"/>
</dbReference>
<dbReference type="EMBL" id="CP048409">
    <property type="protein sequence ID" value="QIA06749.1"/>
    <property type="molecule type" value="Genomic_DNA"/>
</dbReference>
<evidence type="ECO:0000256" key="1">
    <source>
        <dbReference type="ARBA" id="ARBA00008007"/>
    </source>
</evidence>
<gene>
    <name evidence="4" type="ORF">G0Q07_02945</name>
</gene>
<evidence type="ECO:0000313" key="4">
    <source>
        <dbReference type="EMBL" id="QIA06749.1"/>
    </source>
</evidence>
<evidence type="ECO:0000313" key="5">
    <source>
        <dbReference type="Proteomes" id="UP000474630"/>
    </source>
</evidence>
<dbReference type="SUPFAM" id="SSF53271">
    <property type="entry name" value="PRTase-like"/>
    <property type="match status" value="1"/>
</dbReference>
<evidence type="ECO:0000259" key="2">
    <source>
        <dbReference type="Pfam" id="PF00156"/>
    </source>
</evidence>
<dbReference type="Pfam" id="PF18912">
    <property type="entry name" value="DZR_2"/>
    <property type="match status" value="1"/>
</dbReference>
<dbReference type="RefSeq" id="WP_163344679.1">
    <property type="nucleotide sequence ID" value="NZ_CP048409.1"/>
</dbReference>
<protein>
    <submittedName>
        <fullName evidence="4">ComF family protein</fullName>
    </submittedName>
</protein>
<feature type="domain" description="Phosphoribosyltransferase" evidence="2">
    <location>
        <begin position="188"/>
        <end position="241"/>
    </location>
</feature>
<dbReference type="InterPro" id="IPR000836">
    <property type="entry name" value="PRTase_dom"/>
</dbReference>
<accession>A0A6C0R979</accession>